<dbReference type="AlphaFoldDB" id="A0A640LI36"/>
<organism evidence="1">
    <name type="scientific">Bacillus anthracis</name>
    <name type="common">anthrax bacterium</name>
    <dbReference type="NCBI Taxonomy" id="1392"/>
    <lineage>
        <taxon>Bacteria</taxon>
        <taxon>Bacillati</taxon>
        <taxon>Bacillota</taxon>
        <taxon>Bacilli</taxon>
        <taxon>Bacillales</taxon>
        <taxon>Bacillaceae</taxon>
        <taxon>Bacillus</taxon>
        <taxon>Bacillus cereus group</taxon>
    </lineage>
</organism>
<dbReference type="EMBL" id="BLET01000409">
    <property type="protein sequence ID" value="GEU01547.1"/>
    <property type="molecule type" value="Genomic_DNA"/>
</dbReference>
<protein>
    <submittedName>
        <fullName evidence="1">Uncharacterized protein</fullName>
    </submittedName>
</protein>
<accession>A0A640LI36</accession>
<evidence type="ECO:0000313" key="1">
    <source>
        <dbReference type="EMBL" id="GEU01547.1"/>
    </source>
</evidence>
<reference evidence="1" key="1">
    <citation type="submission" date="2019-12" db="EMBL/GenBank/DDBJ databases">
        <title>Epidemiological and comparative genomic analysis of Bacillus anthracis isolated from northern Vietnam.</title>
        <authorList>
            <person name="Hoang T.T.H."/>
            <person name="Dang D.A."/>
            <person name="Pham M.H."/>
            <person name="Luong M.H."/>
            <person name="Tran N.D."/>
            <person name="Nguyen T.H."/>
            <person name="Nguyen T.T."/>
            <person name="Inoue S."/>
            <person name="Morikawa S."/>
            <person name="Okutani A."/>
        </authorList>
    </citation>
    <scope>NUCLEOTIDE SEQUENCE</scope>
    <source>
        <strain evidence="1">TuanDB</strain>
    </source>
</reference>
<proteinExistence type="predicted"/>
<comment type="caution">
    <text evidence="1">The sequence shown here is derived from an EMBL/GenBank/DDBJ whole genome shotgun (WGS) entry which is preliminary data.</text>
</comment>
<name>A0A640LI36_BACAN</name>
<sequence length="39" mass="4646">MFFNPHSFFSQILQNGFEKLGNYNVVLTYSKGDKKWTMK</sequence>
<gene>
    <name evidence="1" type="ORF">TuanDB_38360</name>
</gene>